<name>A0ABV5TVK0_9ACTN</name>
<dbReference type="InterPro" id="IPR050091">
    <property type="entry name" value="PKS_NRPS_Biosynth_Enz"/>
</dbReference>
<dbReference type="Gene3D" id="3.40.47.10">
    <property type="match status" value="1"/>
</dbReference>
<dbReference type="InterPro" id="IPR020841">
    <property type="entry name" value="PKS_Beta-ketoAc_synthase_dom"/>
</dbReference>
<comment type="caution">
    <text evidence="5">The sequence shown here is derived from an EMBL/GenBank/DDBJ whole genome shotgun (WGS) entry which is preliminary data.</text>
</comment>
<dbReference type="InterPro" id="IPR032821">
    <property type="entry name" value="PKS_assoc"/>
</dbReference>
<dbReference type="Pfam" id="PF02801">
    <property type="entry name" value="Ketoacyl-synt_C"/>
    <property type="match status" value="1"/>
</dbReference>
<evidence type="ECO:0000256" key="1">
    <source>
        <dbReference type="ARBA" id="ARBA00001957"/>
    </source>
</evidence>
<proteinExistence type="predicted"/>
<organism evidence="5 6">
    <name type="scientific">Streptosporangium vulgare</name>
    <dbReference type="NCBI Taxonomy" id="46190"/>
    <lineage>
        <taxon>Bacteria</taxon>
        <taxon>Bacillati</taxon>
        <taxon>Actinomycetota</taxon>
        <taxon>Actinomycetes</taxon>
        <taxon>Streptosporangiales</taxon>
        <taxon>Streptosporangiaceae</taxon>
        <taxon>Streptosporangium</taxon>
    </lineage>
</organism>
<sequence length="480" mass="50489">MADEDRLREYLKRVTGELRRANRRLKETEDRSREPIAIVAMACRYPGGVRSPEDLWEFVLAGRDAAGEFPADRGWDLASLYDPDPATSGSTYARAAGFLDDADRFDAGFFGISPREALAMDPQQRLLLETSWEAFERAGIDPSSLRGSQTGVFVGINHHQYGPLFEQAPANLEGHFATGVVPSVASGRIAYTLGLEGPAITVDTACSTSLVTLHLACQALRQSDCSLALSGGATVLSTPGAFVELSRQRVLSPDGRCKPFSADADGMGMAEGVGVLVLERLSDALRNGHRVLAVVRGSALNQDGASNGLTAPNGTAQQQVVRLALANAGLSAADVDAVETHGTGTALGDPVEARALMAAYGRERPAGRPLRLGALKSNIGHTLAASGVGGVIKTVMALRHATLPRTLHAENPTPHVDWADGGLALLTETIPWPETGAPRRAGVSSFGFSGTNAHVIVEEAPVVEEEVVAPVEGGGVVVWP</sequence>
<reference evidence="5 6" key="1">
    <citation type="submission" date="2024-09" db="EMBL/GenBank/DDBJ databases">
        <authorList>
            <person name="Sun Q."/>
            <person name="Mori K."/>
        </authorList>
    </citation>
    <scope>NUCLEOTIDE SEQUENCE [LARGE SCALE GENOMIC DNA]</scope>
    <source>
        <strain evidence="5 6">JCM 3028</strain>
    </source>
</reference>
<dbReference type="EMBL" id="JBHMBS010000074">
    <property type="protein sequence ID" value="MFB9682455.1"/>
    <property type="molecule type" value="Genomic_DNA"/>
</dbReference>
<dbReference type="Pfam" id="PF08990">
    <property type="entry name" value="Docking"/>
    <property type="match status" value="1"/>
</dbReference>
<evidence type="ECO:0000259" key="4">
    <source>
        <dbReference type="PROSITE" id="PS52004"/>
    </source>
</evidence>
<comment type="cofactor">
    <cofactor evidence="1">
        <name>pantetheine 4'-phosphate</name>
        <dbReference type="ChEBI" id="CHEBI:47942"/>
    </cofactor>
</comment>
<dbReference type="PANTHER" id="PTHR43775:SF51">
    <property type="entry name" value="INACTIVE PHENOLPHTHIOCEROL SYNTHESIS POLYKETIDE SYNTHASE TYPE I PKS1-RELATED"/>
    <property type="match status" value="1"/>
</dbReference>
<dbReference type="InterPro" id="IPR015083">
    <property type="entry name" value="NorB/c/GfsB-D-like_docking"/>
</dbReference>
<dbReference type="PROSITE" id="PS52004">
    <property type="entry name" value="KS3_2"/>
    <property type="match status" value="1"/>
</dbReference>
<dbReference type="Pfam" id="PF16197">
    <property type="entry name" value="KAsynt_C_assoc"/>
    <property type="match status" value="1"/>
</dbReference>
<evidence type="ECO:0000313" key="5">
    <source>
        <dbReference type="EMBL" id="MFB9682455.1"/>
    </source>
</evidence>
<keyword evidence="3" id="KW-0511">Multifunctional enzyme</keyword>
<dbReference type="CDD" id="cd00833">
    <property type="entry name" value="PKS"/>
    <property type="match status" value="1"/>
</dbReference>
<evidence type="ECO:0000313" key="6">
    <source>
        <dbReference type="Proteomes" id="UP001589610"/>
    </source>
</evidence>
<dbReference type="SMART" id="SM00825">
    <property type="entry name" value="PKS_KS"/>
    <property type="match status" value="1"/>
</dbReference>
<accession>A0ABV5TVK0</accession>
<dbReference type="InterPro" id="IPR016039">
    <property type="entry name" value="Thiolase-like"/>
</dbReference>
<protein>
    <submittedName>
        <fullName evidence="5">Type I polyketide synthase</fullName>
    </submittedName>
</protein>
<dbReference type="InterPro" id="IPR014031">
    <property type="entry name" value="Ketoacyl_synth_C"/>
</dbReference>
<feature type="non-terminal residue" evidence="5">
    <location>
        <position position="480"/>
    </location>
</feature>
<dbReference type="PROSITE" id="PS00606">
    <property type="entry name" value="KS3_1"/>
    <property type="match status" value="1"/>
</dbReference>
<dbReference type="Proteomes" id="UP001589610">
    <property type="component" value="Unassembled WGS sequence"/>
</dbReference>
<keyword evidence="2" id="KW-0808">Transferase</keyword>
<feature type="domain" description="Ketosynthase family 3 (KS3)" evidence="4">
    <location>
        <begin position="33"/>
        <end position="459"/>
    </location>
</feature>
<dbReference type="InterPro" id="IPR018201">
    <property type="entry name" value="Ketoacyl_synth_AS"/>
</dbReference>
<keyword evidence="6" id="KW-1185">Reference proteome</keyword>
<gene>
    <name evidence="5" type="ORF">ACFFRH_43935</name>
</gene>
<dbReference type="SUPFAM" id="SSF53901">
    <property type="entry name" value="Thiolase-like"/>
    <property type="match status" value="1"/>
</dbReference>
<dbReference type="RefSeq" id="WP_386164108.1">
    <property type="nucleotide sequence ID" value="NZ_JBHMBS010000074.1"/>
</dbReference>
<dbReference type="Pfam" id="PF00109">
    <property type="entry name" value="ketoacyl-synt"/>
    <property type="match status" value="1"/>
</dbReference>
<dbReference type="PANTHER" id="PTHR43775">
    <property type="entry name" value="FATTY ACID SYNTHASE"/>
    <property type="match status" value="1"/>
</dbReference>
<dbReference type="SUPFAM" id="SSF101173">
    <property type="entry name" value="Docking domain B of the erythromycin polyketide synthase (DEBS)"/>
    <property type="match status" value="1"/>
</dbReference>
<dbReference type="InterPro" id="IPR014030">
    <property type="entry name" value="Ketoacyl_synth_N"/>
</dbReference>
<evidence type="ECO:0000256" key="2">
    <source>
        <dbReference type="ARBA" id="ARBA00022679"/>
    </source>
</evidence>
<evidence type="ECO:0000256" key="3">
    <source>
        <dbReference type="ARBA" id="ARBA00023268"/>
    </source>
</evidence>
<dbReference type="InterPro" id="IPR036299">
    <property type="entry name" value="Polyketide_synth_docking_sf"/>
</dbReference>